<accession>A0AAN8ERS4</accession>
<sequence>MPFRDIFSELEDYVRDRGTHAVWQGPNFNVLVSKRLVEKVLRNLPPDSANREPFKAHYAKFFDPKARHAENLDRDLHGKVLLELLETRDVNARSTFHLLMDEVGLDIGFHVYGLFRGYRNLELRLAEKPAEEGTATQTPLIDAVRLIHQIGDPPVFTQVPDEPVERRFRCMLRDCAKPITSVSIYQLRNHLHKHHQYSWDEINSISKENNNEALWKRFGPFSKQELEDSGYEMRNFKSRQSGFPTKAQDPQQEGTGEDETNHPFEEEQAESPDLRQSSRIQRRNRPQVDETQDIETDPLQAEANTTSLQNTSKFSPTGDRNQRSYNQDEQKAQHVQPGHKSSGRKQSKARSKNRANTDKKEDLSQATDKEHDQEPQATRFGRSSS</sequence>
<protein>
    <submittedName>
        <fullName evidence="2">Uncharacterized protein</fullName>
    </submittedName>
</protein>
<gene>
    <name evidence="2" type="ORF">OHC33_001609</name>
</gene>
<evidence type="ECO:0000313" key="3">
    <source>
        <dbReference type="Proteomes" id="UP001316803"/>
    </source>
</evidence>
<comment type="caution">
    <text evidence="2">The sequence shown here is derived from an EMBL/GenBank/DDBJ whole genome shotgun (WGS) entry which is preliminary data.</text>
</comment>
<reference evidence="2 3" key="1">
    <citation type="submission" date="2022-12" db="EMBL/GenBank/DDBJ databases">
        <title>Genomic features and morphological characterization of a novel Knufia sp. strain isolated from spacecraft assembly facility.</title>
        <authorList>
            <person name="Teixeira M."/>
            <person name="Chander A.M."/>
            <person name="Stajich J.E."/>
            <person name="Venkateswaran K."/>
        </authorList>
    </citation>
    <scope>NUCLEOTIDE SEQUENCE [LARGE SCALE GENOMIC DNA]</scope>
    <source>
        <strain evidence="2 3">FJI-L2-BK-P2</strain>
    </source>
</reference>
<evidence type="ECO:0000256" key="1">
    <source>
        <dbReference type="SAM" id="MobiDB-lite"/>
    </source>
</evidence>
<keyword evidence="3" id="KW-1185">Reference proteome</keyword>
<feature type="compositionally biased region" description="Basic residues" evidence="1">
    <location>
        <begin position="341"/>
        <end position="353"/>
    </location>
</feature>
<feature type="compositionally biased region" description="Basic and acidic residues" evidence="1">
    <location>
        <begin position="355"/>
        <end position="374"/>
    </location>
</feature>
<feature type="compositionally biased region" description="Polar residues" evidence="1">
    <location>
        <begin position="302"/>
        <end position="319"/>
    </location>
</feature>
<feature type="compositionally biased region" description="Basic and acidic residues" evidence="1">
    <location>
        <begin position="320"/>
        <end position="332"/>
    </location>
</feature>
<dbReference type="EMBL" id="JAKLMC020000003">
    <property type="protein sequence ID" value="KAK5957237.1"/>
    <property type="molecule type" value="Genomic_DNA"/>
</dbReference>
<evidence type="ECO:0000313" key="2">
    <source>
        <dbReference type="EMBL" id="KAK5957237.1"/>
    </source>
</evidence>
<dbReference type="Proteomes" id="UP001316803">
    <property type="component" value="Unassembled WGS sequence"/>
</dbReference>
<feature type="compositionally biased region" description="Polar residues" evidence="1">
    <location>
        <begin position="238"/>
        <end position="254"/>
    </location>
</feature>
<proteinExistence type="predicted"/>
<organism evidence="2 3">
    <name type="scientific">Knufia fluminis</name>
    <dbReference type="NCBI Taxonomy" id="191047"/>
    <lineage>
        <taxon>Eukaryota</taxon>
        <taxon>Fungi</taxon>
        <taxon>Dikarya</taxon>
        <taxon>Ascomycota</taxon>
        <taxon>Pezizomycotina</taxon>
        <taxon>Eurotiomycetes</taxon>
        <taxon>Chaetothyriomycetidae</taxon>
        <taxon>Chaetothyriales</taxon>
        <taxon>Trichomeriaceae</taxon>
        <taxon>Knufia</taxon>
    </lineage>
</organism>
<dbReference type="AlphaFoldDB" id="A0AAN8ERS4"/>
<feature type="region of interest" description="Disordered" evidence="1">
    <location>
        <begin position="237"/>
        <end position="385"/>
    </location>
</feature>
<name>A0AAN8ERS4_9EURO</name>